<evidence type="ECO:0000256" key="4">
    <source>
        <dbReference type="ARBA" id="ARBA00022737"/>
    </source>
</evidence>
<comment type="caution">
    <text evidence="5">The sequence shown here is derived from an EMBL/GenBank/DDBJ whole genome shotgun (WGS) entry which is preliminary data.</text>
</comment>
<proteinExistence type="predicted"/>
<dbReference type="Proteomes" id="UP000639772">
    <property type="component" value="Chromosome 11"/>
</dbReference>
<dbReference type="EMBL" id="JADCNM010000011">
    <property type="protein sequence ID" value="KAG0462586.1"/>
    <property type="molecule type" value="Genomic_DNA"/>
</dbReference>
<keyword evidence="2" id="KW-0964">Secreted</keyword>
<evidence type="ECO:0000313" key="5">
    <source>
        <dbReference type="EMBL" id="KAG0462586.1"/>
    </source>
</evidence>
<dbReference type="AlphaFoldDB" id="A0A835Q1U2"/>
<name>A0A835Q1U2_VANPL</name>
<keyword evidence="3" id="KW-0732">Signal</keyword>
<evidence type="ECO:0000256" key="3">
    <source>
        <dbReference type="ARBA" id="ARBA00022729"/>
    </source>
</evidence>
<evidence type="ECO:0000256" key="2">
    <source>
        <dbReference type="ARBA" id="ARBA00022525"/>
    </source>
</evidence>
<organism evidence="5 6">
    <name type="scientific">Vanilla planifolia</name>
    <name type="common">Vanilla</name>
    <dbReference type="NCBI Taxonomy" id="51239"/>
    <lineage>
        <taxon>Eukaryota</taxon>
        <taxon>Viridiplantae</taxon>
        <taxon>Streptophyta</taxon>
        <taxon>Embryophyta</taxon>
        <taxon>Tracheophyta</taxon>
        <taxon>Spermatophyta</taxon>
        <taxon>Magnoliopsida</taxon>
        <taxon>Liliopsida</taxon>
        <taxon>Asparagales</taxon>
        <taxon>Orchidaceae</taxon>
        <taxon>Vanilloideae</taxon>
        <taxon>Vanilleae</taxon>
        <taxon>Vanilla</taxon>
    </lineage>
</organism>
<sequence>MEALGCSPLFLYSILILFTPFDAAIFHLEAAIIAHRQLPNLAENGDLPDDFERLLLACLGRPSLDVVSGVDLNGADIASYLPAELGLLTDDALIHINSNRF</sequence>
<accession>A0A835Q1U2</accession>
<reference evidence="5 6" key="1">
    <citation type="journal article" date="2020" name="Nat. Food">
        <title>A phased Vanilla planifolia genome enables genetic improvement of flavour and production.</title>
        <authorList>
            <person name="Hasing T."/>
            <person name="Tang H."/>
            <person name="Brym M."/>
            <person name="Khazi F."/>
            <person name="Huang T."/>
            <person name="Chambers A.H."/>
        </authorList>
    </citation>
    <scope>NUCLEOTIDE SEQUENCE [LARGE SCALE GENOMIC DNA]</scope>
    <source>
        <tissue evidence="5">Leaf</tissue>
    </source>
</reference>
<protein>
    <submittedName>
        <fullName evidence="5">Uncharacterized protein</fullName>
    </submittedName>
</protein>
<dbReference type="PANTHER" id="PTHR32093">
    <property type="entry name" value="LEUCINE-RICH REPEAT EXTENSIN-LIKE PROTEIN 3-RELATED"/>
    <property type="match status" value="1"/>
</dbReference>
<dbReference type="OrthoDB" id="1717987at2759"/>
<evidence type="ECO:0000256" key="1">
    <source>
        <dbReference type="ARBA" id="ARBA00004613"/>
    </source>
</evidence>
<keyword evidence="4" id="KW-0677">Repeat</keyword>
<comment type="subcellular location">
    <subcellularLocation>
        <location evidence="1">Secreted</location>
    </subcellularLocation>
</comment>
<dbReference type="GO" id="GO:0005576">
    <property type="term" value="C:extracellular region"/>
    <property type="evidence" value="ECO:0007669"/>
    <property type="project" value="UniProtKB-SubCell"/>
</dbReference>
<gene>
    <name evidence="5" type="ORF">HPP92_021062</name>
</gene>
<dbReference type="PANTHER" id="PTHR32093:SF124">
    <property type="entry name" value="POLLEN-SPECIFIC LEUCINE-RICH REPEAT EXTENSIN-LIKE PROTEIN 1"/>
    <property type="match status" value="1"/>
</dbReference>
<dbReference type="InterPro" id="IPR051582">
    <property type="entry name" value="LRR_extensin-like_regulator"/>
</dbReference>
<evidence type="ECO:0000313" key="6">
    <source>
        <dbReference type="Proteomes" id="UP000639772"/>
    </source>
</evidence>